<evidence type="ECO:0000313" key="2">
    <source>
        <dbReference type="EMBL" id="PKM89267.1"/>
    </source>
</evidence>
<feature type="domain" description="DUF6938" evidence="1">
    <location>
        <begin position="306"/>
        <end position="364"/>
    </location>
</feature>
<feature type="domain" description="DUF6938" evidence="1">
    <location>
        <begin position="242"/>
        <end position="302"/>
    </location>
</feature>
<proteinExistence type="predicted"/>
<dbReference type="Proteomes" id="UP000233325">
    <property type="component" value="Unassembled WGS sequence"/>
</dbReference>
<evidence type="ECO:0000259" key="1">
    <source>
        <dbReference type="Pfam" id="PF22053"/>
    </source>
</evidence>
<evidence type="ECO:0000313" key="3">
    <source>
        <dbReference type="Proteomes" id="UP000233325"/>
    </source>
</evidence>
<dbReference type="EMBL" id="PHAH01000003">
    <property type="protein sequence ID" value="PKM89267.1"/>
    <property type="molecule type" value="Genomic_DNA"/>
</dbReference>
<organism evidence="2 3">
    <name type="scientific">Candidatus Falkowbacteria bacterium HGW-Falkowbacteria-2</name>
    <dbReference type="NCBI Taxonomy" id="2013769"/>
    <lineage>
        <taxon>Bacteria</taxon>
        <taxon>Candidatus Falkowiibacteriota</taxon>
    </lineage>
</organism>
<dbReference type="Pfam" id="PF22053">
    <property type="entry name" value="DUF6938"/>
    <property type="match status" value="2"/>
</dbReference>
<accession>A0A2N2E3H1</accession>
<name>A0A2N2E3H1_9BACT</name>
<reference evidence="2 3" key="1">
    <citation type="journal article" date="2017" name="ISME J.">
        <title>Potential for microbial H2 and metal transformations associated with novel bacteria and archaea in deep terrestrial subsurface sediments.</title>
        <authorList>
            <person name="Hernsdorf A.W."/>
            <person name="Amano Y."/>
            <person name="Miyakawa K."/>
            <person name="Ise K."/>
            <person name="Suzuki Y."/>
            <person name="Anantharaman K."/>
            <person name="Probst A."/>
            <person name="Burstein D."/>
            <person name="Thomas B.C."/>
            <person name="Banfield J.F."/>
        </authorList>
    </citation>
    <scope>NUCLEOTIDE SEQUENCE [LARGE SCALE GENOMIC DNA]</scope>
    <source>
        <strain evidence="2">HGW-Falkowbacteria-2</strain>
    </source>
</reference>
<dbReference type="InterPro" id="IPR054218">
    <property type="entry name" value="DUF6938"/>
</dbReference>
<gene>
    <name evidence="2" type="ORF">CVU83_00385</name>
</gene>
<sequence length="425" mass="48566">MNNKIHLVAVDMGYGHQRAVYPLLEFSREGALNLNDYTNIESWEKSYWLNSQKTYEKISYFKRIPVAGSLVFKAMDYFQQIDKFYPRRDLSPMTTQQKMFFGAIKKGVSRGLISELAKEPLPFVTSFFVAAYGAEYYNYPGDIYCIVCDADISRAWAPIDPKNSRIKYFAPNERGRERLKMYGVPANNIIVTGFPLPLENIGENDEILRDDLGKRIVSLDPLNAFRKTYENYLKNNLDLPAESGRPLTITFAVGGAGAQREIGSQILKKLQSHIKEGKIKLNLIAGAREDVNSHFTTAVAELGLENNENVRIIYHPQKMEYFRQFNECLRETDVLWTKPSELSFYSGLGLPIIMSEPVGSQEHFNREWLISIGAGLDSPDPEYVAEWLLDWRRDGRLARAAFNAFLNAPRNGVRNIKKALFNENL</sequence>
<protein>
    <recommendedName>
        <fullName evidence="1">DUF6938 domain-containing protein</fullName>
    </recommendedName>
</protein>
<comment type="caution">
    <text evidence="2">The sequence shown here is derived from an EMBL/GenBank/DDBJ whole genome shotgun (WGS) entry which is preliminary data.</text>
</comment>
<dbReference type="AlphaFoldDB" id="A0A2N2E3H1"/>